<evidence type="ECO:0000256" key="1">
    <source>
        <dbReference type="ARBA" id="ARBA00023054"/>
    </source>
</evidence>
<reference evidence="3" key="1">
    <citation type="journal article" date="2020" name="mSystems">
        <title>Genome- and Community-Level Interaction Insights into Carbon Utilization and Element Cycling Functions of Hydrothermarchaeota in Hydrothermal Sediment.</title>
        <authorList>
            <person name="Zhou Z."/>
            <person name="Liu Y."/>
            <person name="Xu W."/>
            <person name="Pan J."/>
            <person name="Luo Z.H."/>
            <person name="Li M."/>
        </authorList>
    </citation>
    <scope>NUCLEOTIDE SEQUENCE [LARGE SCALE GENOMIC DNA]</scope>
    <source>
        <strain evidence="3">SpSt-1105</strain>
    </source>
</reference>
<name>A0A7J3Z4U9_9CREN</name>
<dbReference type="EMBL" id="DRYQ01000009">
    <property type="protein sequence ID" value="HHQ49854.1"/>
    <property type="molecule type" value="Genomic_DNA"/>
</dbReference>
<keyword evidence="1 2" id="KW-0175">Coiled coil</keyword>
<dbReference type="Gene3D" id="3.40.50.300">
    <property type="entry name" value="P-loop containing nucleotide triphosphate hydrolases"/>
    <property type="match status" value="2"/>
</dbReference>
<evidence type="ECO:0008006" key="4">
    <source>
        <dbReference type="Google" id="ProtNLM"/>
    </source>
</evidence>
<sequence>MKLYVKNIGGLVGEHVFEFKEGVNEVVAPNASGKTTIIKALLALLNPSDKNVRPEVLLNQDADEGYIKLVVGDEEYYRVFRRQAGRVAEVESKPLASDEGFSWLLLDLFMGKLVAQIVAGSGDITDFIDQTLRLRELREKIDRLRREEEELRVKREELLERGRDLARLIKEREEMGRKLEEKRSEVKKIETERIKLKEQLEVTIRQHREQIGVLEGRLASHRKEVEETTERVRDIEARIRALEEEVSTFYRKHPDPKAEIEAIDKEIDSIRSTVRSHEERLSELKKTNPVLADAVIRKFSYCPVCGREVEKPEEFWSKRAEQLDKAIKEITQLIEENSRREVELLNMKGAIEGEWARIRNVEGVELLSLRNRLELEKSRLEKLQKEIQSIESQIRVLEERIRELESRMPEEERKKVEELARKVAEVNKLEEYLRGLSERIRSLGDVGRELEAVEKELAEVTEEREELEKNLYELRSKVALEFREIANSIVKKLGFTWFKSIALEEKEGKYFIRVVRVFPSGREDKQDLELLSTGERVSVALIAILTGYKLGMLAKYPPNKIIVLADEALLAFDPERFDKVVEELKDYGKYIVVTRLVEPEKVPKLTVITKQPLKPL</sequence>
<organism evidence="3">
    <name type="scientific">Ignisphaera aggregans</name>
    <dbReference type="NCBI Taxonomy" id="334771"/>
    <lineage>
        <taxon>Archaea</taxon>
        <taxon>Thermoproteota</taxon>
        <taxon>Thermoprotei</taxon>
        <taxon>Desulfurococcales</taxon>
        <taxon>Desulfurococcaceae</taxon>
        <taxon>Ignisphaera</taxon>
    </lineage>
</organism>
<gene>
    <name evidence="3" type="ORF">ENM66_00670</name>
</gene>
<feature type="coiled-coil region" evidence="2">
    <location>
        <begin position="320"/>
        <end position="477"/>
    </location>
</feature>
<dbReference type="SUPFAM" id="SSF75712">
    <property type="entry name" value="Rad50 coiled-coil Zn hook"/>
    <property type="match status" value="1"/>
</dbReference>
<dbReference type="PANTHER" id="PTHR32114:SF2">
    <property type="entry name" value="ABC TRANSPORTER ABCH.3"/>
    <property type="match status" value="1"/>
</dbReference>
<dbReference type="Gene3D" id="1.10.287.510">
    <property type="entry name" value="Helix hairpin bin"/>
    <property type="match status" value="1"/>
</dbReference>
<protein>
    <recommendedName>
        <fullName evidence="4">Zinc-hook domain-containing protein</fullName>
    </recommendedName>
</protein>
<dbReference type="NCBIfam" id="NF045487">
    <property type="entry name" value="ASRP"/>
    <property type="match status" value="1"/>
</dbReference>
<accession>A0A7J3Z4U9</accession>
<evidence type="ECO:0000256" key="2">
    <source>
        <dbReference type="SAM" id="Coils"/>
    </source>
</evidence>
<dbReference type="InterPro" id="IPR027417">
    <property type="entry name" value="P-loop_NTPase"/>
</dbReference>
<evidence type="ECO:0000313" key="3">
    <source>
        <dbReference type="EMBL" id="HHQ49854.1"/>
    </source>
</evidence>
<dbReference type="AlphaFoldDB" id="A0A7J3Z4U9"/>
<dbReference type="SUPFAM" id="SSF52540">
    <property type="entry name" value="P-loop containing nucleoside triphosphate hydrolases"/>
    <property type="match status" value="1"/>
</dbReference>
<feature type="coiled-coil region" evidence="2">
    <location>
        <begin position="127"/>
        <end position="287"/>
    </location>
</feature>
<proteinExistence type="predicted"/>
<dbReference type="PANTHER" id="PTHR32114">
    <property type="entry name" value="ABC TRANSPORTER ABCH.3"/>
    <property type="match status" value="1"/>
</dbReference>
<comment type="caution">
    <text evidence="3">The sequence shown here is derived from an EMBL/GenBank/DDBJ whole genome shotgun (WGS) entry which is preliminary data.</text>
</comment>